<evidence type="ECO:0008006" key="3">
    <source>
        <dbReference type="Google" id="ProtNLM"/>
    </source>
</evidence>
<dbReference type="OrthoDB" id="10066232at2759"/>
<dbReference type="Gene3D" id="3.30.460.40">
    <property type="match status" value="1"/>
</dbReference>
<accession>A0A6G1JLD9</accession>
<dbReference type="Proteomes" id="UP000799291">
    <property type="component" value="Unassembled WGS sequence"/>
</dbReference>
<reference evidence="1" key="1">
    <citation type="journal article" date="2020" name="Stud. Mycol.">
        <title>101 Dothideomycetes genomes: a test case for predicting lifestyles and emergence of pathogens.</title>
        <authorList>
            <person name="Haridas S."/>
            <person name="Albert R."/>
            <person name="Binder M."/>
            <person name="Bloem J."/>
            <person name="Labutti K."/>
            <person name="Salamov A."/>
            <person name="Andreopoulos B."/>
            <person name="Baker S."/>
            <person name="Barry K."/>
            <person name="Bills G."/>
            <person name="Bluhm B."/>
            <person name="Cannon C."/>
            <person name="Castanera R."/>
            <person name="Culley D."/>
            <person name="Daum C."/>
            <person name="Ezra D."/>
            <person name="Gonzalez J."/>
            <person name="Henrissat B."/>
            <person name="Kuo A."/>
            <person name="Liang C."/>
            <person name="Lipzen A."/>
            <person name="Lutzoni F."/>
            <person name="Magnuson J."/>
            <person name="Mondo S."/>
            <person name="Nolan M."/>
            <person name="Ohm R."/>
            <person name="Pangilinan J."/>
            <person name="Park H.-J."/>
            <person name="Ramirez L."/>
            <person name="Alfaro M."/>
            <person name="Sun H."/>
            <person name="Tritt A."/>
            <person name="Yoshinaga Y."/>
            <person name="Zwiers L.-H."/>
            <person name="Turgeon B."/>
            <person name="Goodwin S."/>
            <person name="Spatafora J."/>
            <person name="Crous P."/>
            <person name="Grigoriev I."/>
        </authorList>
    </citation>
    <scope>NUCLEOTIDE SEQUENCE</scope>
    <source>
        <strain evidence="1">CBS 122367</strain>
    </source>
</reference>
<dbReference type="SUPFAM" id="SSF81301">
    <property type="entry name" value="Nucleotidyltransferase"/>
    <property type="match status" value="1"/>
</dbReference>
<evidence type="ECO:0000313" key="1">
    <source>
        <dbReference type="EMBL" id="KAF2691387.1"/>
    </source>
</evidence>
<organism evidence="1 2">
    <name type="scientific">Lentithecium fluviatile CBS 122367</name>
    <dbReference type="NCBI Taxonomy" id="1168545"/>
    <lineage>
        <taxon>Eukaryota</taxon>
        <taxon>Fungi</taxon>
        <taxon>Dikarya</taxon>
        <taxon>Ascomycota</taxon>
        <taxon>Pezizomycotina</taxon>
        <taxon>Dothideomycetes</taxon>
        <taxon>Pleosporomycetidae</taxon>
        <taxon>Pleosporales</taxon>
        <taxon>Massarineae</taxon>
        <taxon>Lentitheciaceae</taxon>
        <taxon>Lentithecium</taxon>
    </lineage>
</organism>
<dbReference type="EMBL" id="MU005569">
    <property type="protein sequence ID" value="KAF2691387.1"/>
    <property type="molecule type" value="Genomic_DNA"/>
</dbReference>
<proteinExistence type="predicted"/>
<dbReference type="AlphaFoldDB" id="A0A6G1JLD9"/>
<gene>
    <name evidence="1" type="ORF">K458DRAFT_353109</name>
</gene>
<dbReference type="InterPro" id="IPR014942">
    <property type="entry name" value="AbiEii"/>
</dbReference>
<name>A0A6G1JLD9_9PLEO</name>
<evidence type="ECO:0000313" key="2">
    <source>
        <dbReference type="Proteomes" id="UP000799291"/>
    </source>
</evidence>
<protein>
    <recommendedName>
        <fullName evidence="3">Nucleotidyl transferase AbiEii/AbiGii toxin family protein</fullName>
    </recommendedName>
</protein>
<sequence>MAADHAANGQLIAAADFVSQVFRANNIPFALMGGFALKLRGSNRDTHDVDVAVGCTMQRLIEVLSAQSRVRRPAGPTSGVMKVFVRVGGQLNPGVSELWVAVDMILRGSLGAPDNPQNSSEVLTFSTAAGPKQLPVIDILSAMGSKLNAYYARQGQSDYQDISFLITKYPEQIFALRTQLNATHRQYFVASFAQGNPQNAVRRVKHVLGVA</sequence>
<dbReference type="Pfam" id="PF08843">
    <property type="entry name" value="AbiEii"/>
    <property type="match status" value="1"/>
</dbReference>
<keyword evidence="2" id="KW-1185">Reference proteome</keyword>
<dbReference type="InterPro" id="IPR043519">
    <property type="entry name" value="NT_sf"/>
</dbReference>